<dbReference type="GO" id="GO:0005509">
    <property type="term" value="F:calcium ion binding"/>
    <property type="evidence" value="ECO:0007669"/>
    <property type="project" value="InterPro"/>
</dbReference>
<keyword evidence="3" id="KW-0106">Calcium</keyword>
<dbReference type="PANTHER" id="PTHR38340">
    <property type="entry name" value="S-LAYER PROTEIN"/>
    <property type="match status" value="1"/>
</dbReference>
<dbReference type="Pfam" id="PF00353">
    <property type="entry name" value="HemolysinCabind"/>
    <property type="match status" value="1"/>
</dbReference>
<gene>
    <name evidence="4" type="ORF">SAMN02949497_2387</name>
</gene>
<name>A0A1Y6D2F1_9GAMM</name>
<dbReference type="InterPro" id="IPR011049">
    <property type="entry name" value="Serralysin-like_metalloprot_C"/>
</dbReference>
<dbReference type="Proteomes" id="UP000192923">
    <property type="component" value="Unassembled WGS sequence"/>
</dbReference>
<comment type="subcellular location">
    <subcellularLocation>
        <location evidence="1">Secreted</location>
    </subcellularLocation>
</comment>
<dbReference type="OrthoDB" id="9813456at2"/>
<keyword evidence="2" id="KW-0964">Secreted</keyword>
<evidence type="ECO:0000256" key="2">
    <source>
        <dbReference type="ARBA" id="ARBA00022525"/>
    </source>
</evidence>
<sequence>MASEIGGAQLNLHIGSSGSTPNNDTQFNQISTFFHGFYDNSIFNTTTDQGGFQQNVVTDLGRTFIVFGDQGTGTTANFAGSGDGAVGTGQDTAIKAGNGDNDIIITDNSNHAANLGKGNDFIQNTGTGAVTVKAGAGNDAVVGGAGNDNINGNKGNDFLQGGAGNDTINGGNGADTLVGNAGNDVMSGGKGHDVFLFSNETTGNDTINDFKKGDILQIADRNDDGSINTSGANADVTITQDGKDTVLTFTNGDKITLKNVDSNDLSQDNLNGQFHL</sequence>
<evidence type="ECO:0000313" key="4">
    <source>
        <dbReference type="EMBL" id="SMF95043.1"/>
    </source>
</evidence>
<dbReference type="PANTHER" id="PTHR38340:SF1">
    <property type="entry name" value="S-LAYER PROTEIN"/>
    <property type="match status" value="1"/>
</dbReference>
<dbReference type="InterPro" id="IPR050557">
    <property type="entry name" value="RTX_toxin/Mannuronan_C5-epim"/>
</dbReference>
<dbReference type="EMBL" id="FXAM01000001">
    <property type="protein sequence ID" value="SMF95043.1"/>
    <property type="molecule type" value="Genomic_DNA"/>
</dbReference>
<accession>A0A1Y6D2F1</accession>
<protein>
    <submittedName>
        <fullName evidence="4">Hemolysin-type calcium-binding repeat-containing protein</fullName>
    </submittedName>
</protein>
<dbReference type="SUPFAM" id="SSF51120">
    <property type="entry name" value="beta-Roll"/>
    <property type="match status" value="1"/>
</dbReference>
<proteinExistence type="predicted"/>
<dbReference type="PRINTS" id="PR00313">
    <property type="entry name" value="CABNDNGRPT"/>
</dbReference>
<evidence type="ECO:0000256" key="1">
    <source>
        <dbReference type="ARBA" id="ARBA00004613"/>
    </source>
</evidence>
<dbReference type="PROSITE" id="PS00330">
    <property type="entry name" value="HEMOLYSIN_CALCIUM"/>
    <property type="match status" value="1"/>
</dbReference>
<evidence type="ECO:0000256" key="3">
    <source>
        <dbReference type="ARBA" id="ARBA00022837"/>
    </source>
</evidence>
<reference evidence="4 5" key="1">
    <citation type="submission" date="2016-12" db="EMBL/GenBank/DDBJ databases">
        <authorList>
            <person name="Song W.-J."/>
            <person name="Kurnit D.M."/>
        </authorList>
    </citation>
    <scope>NUCLEOTIDE SEQUENCE [LARGE SCALE GENOMIC DNA]</scope>
    <source>
        <strain evidence="4 5">175</strain>
    </source>
</reference>
<evidence type="ECO:0000313" key="5">
    <source>
        <dbReference type="Proteomes" id="UP000192923"/>
    </source>
</evidence>
<organism evidence="4 5">
    <name type="scientific">Methylomagnum ishizawai</name>
    <dbReference type="NCBI Taxonomy" id="1760988"/>
    <lineage>
        <taxon>Bacteria</taxon>
        <taxon>Pseudomonadati</taxon>
        <taxon>Pseudomonadota</taxon>
        <taxon>Gammaproteobacteria</taxon>
        <taxon>Methylococcales</taxon>
        <taxon>Methylococcaceae</taxon>
        <taxon>Methylomagnum</taxon>
    </lineage>
</organism>
<dbReference type="InterPro" id="IPR018511">
    <property type="entry name" value="Hemolysin-typ_Ca-bd_CS"/>
</dbReference>
<dbReference type="InterPro" id="IPR001343">
    <property type="entry name" value="Hemolysn_Ca-bd"/>
</dbReference>
<dbReference type="AlphaFoldDB" id="A0A1Y6D2F1"/>
<dbReference type="Gene3D" id="2.150.10.10">
    <property type="entry name" value="Serralysin-like metalloprotease, C-terminal"/>
    <property type="match status" value="1"/>
</dbReference>
<dbReference type="RefSeq" id="WP_085212941.1">
    <property type="nucleotide sequence ID" value="NZ_FXAM01000001.1"/>
</dbReference>
<keyword evidence="5" id="KW-1185">Reference proteome</keyword>
<dbReference type="STRING" id="1760988.SAMN02949497_2387"/>
<dbReference type="GO" id="GO:0005576">
    <property type="term" value="C:extracellular region"/>
    <property type="evidence" value="ECO:0007669"/>
    <property type="project" value="UniProtKB-SubCell"/>
</dbReference>